<dbReference type="InterPro" id="IPR001387">
    <property type="entry name" value="Cro/C1-type_HTH"/>
</dbReference>
<dbReference type="Proteomes" id="UP000188597">
    <property type="component" value="Unassembled WGS sequence"/>
</dbReference>
<evidence type="ECO:0000313" key="2">
    <source>
        <dbReference type="EMBL" id="OOE06962.1"/>
    </source>
</evidence>
<dbReference type="SUPFAM" id="SSF47413">
    <property type="entry name" value="lambda repressor-like DNA-binding domains"/>
    <property type="match status" value="1"/>
</dbReference>
<gene>
    <name evidence="2" type="ORF">UN64_19815</name>
</gene>
<accession>A0A1V3FZ72</accession>
<dbReference type="AlphaFoldDB" id="A0A1V3FZ72"/>
<evidence type="ECO:0000259" key="1">
    <source>
        <dbReference type="PROSITE" id="PS50943"/>
    </source>
</evidence>
<feature type="domain" description="HTH cro/C1-type" evidence="1">
    <location>
        <begin position="1"/>
        <end position="46"/>
    </location>
</feature>
<dbReference type="GO" id="GO:0003677">
    <property type="term" value="F:DNA binding"/>
    <property type="evidence" value="ECO:0007669"/>
    <property type="project" value="InterPro"/>
</dbReference>
<dbReference type="EMBL" id="MQMF01000026">
    <property type="protein sequence ID" value="OOE06962.1"/>
    <property type="molecule type" value="Genomic_DNA"/>
</dbReference>
<comment type="caution">
    <text evidence="2">The sequence shown here is derived from an EMBL/GenBank/DDBJ whole genome shotgun (WGS) entry which is preliminary data.</text>
</comment>
<dbReference type="PROSITE" id="PS50943">
    <property type="entry name" value="HTH_CROC1"/>
    <property type="match status" value="1"/>
</dbReference>
<feature type="non-terminal residue" evidence="2">
    <location>
        <position position="54"/>
    </location>
</feature>
<dbReference type="CDD" id="cd00093">
    <property type="entry name" value="HTH_XRE"/>
    <property type="match status" value="1"/>
</dbReference>
<dbReference type="InterPro" id="IPR010982">
    <property type="entry name" value="Lambda_DNA-bd_dom_sf"/>
</dbReference>
<evidence type="ECO:0000313" key="3">
    <source>
        <dbReference type="Proteomes" id="UP000188597"/>
    </source>
</evidence>
<sequence>MSQQDLATAVGLERTMVNRIEGGQRKVTALELASIADALGTRMQSFFTEPAPAL</sequence>
<name>A0A1V3FZ72_9BACL</name>
<proteinExistence type="predicted"/>
<reference evidence="2 3" key="1">
    <citation type="submission" date="2016-11" db="EMBL/GenBank/DDBJ databases">
        <authorList>
            <person name="Jaros S."/>
            <person name="Januszkiewicz K."/>
            <person name="Wedrychowicz H."/>
        </authorList>
    </citation>
    <scope>NUCLEOTIDE SEQUENCE [LARGE SCALE GENOMIC DNA]</scope>
    <source>
        <strain evidence="2 3">Con a/3</strain>
    </source>
</reference>
<dbReference type="OrthoDB" id="5461347at2"/>
<organism evidence="2 3">
    <name type="scientific">Fictibacillus arsenicus</name>
    <dbReference type="NCBI Taxonomy" id="255247"/>
    <lineage>
        <taxon>Bacteria</taxon>
        <taxon>Bacillati</taxon>
        <taxon>Bacillota</taxon>
        <taxon>Bacilli</taxon>
        <taxon>Bacillales</taxon>
        <taxon>Fictibacillaceae</taxon>
        <taxon>Fictibacillus</taxon>
    </lineage>
</organism>
<dbReference type="Pfam" id="PF01381">
    <property type="entry name" value="HTH_3"/>
    <property type="match status" value="1"/>
</dbReference>
<dbReference type="Gene3D" id="1.10.260.40">
    <property type="entry name" value="lambda repressor-like DNA-binding domains"/>
    <property type="match status" value="1"/>
</dbReference>
<protein>
    <recommendedName>
        <fullName evidence="1">HTH cro/C1-type domain-containing protein</fullName>
    </recommendedName>
</protein>